<feature type="region of interest" description="Disordered" evidence="3">
    <location>
        <begin position="1"/>
        <end position="95"/>
    </location>
</feature>
<proteinExistence type="predicted"/>
<dbReference type="Gene3D" id="4.10.280.10">
    <property type="entry name" value="Helix-loop-helix DNA-binding domain"/>
    <property type="match status" value="1"/>
</dbReference>
<dbReference type="PANTHER" id="PTHR19290">
    <property type="entry name" value="BASIC HELIX-LOOP-HELIX PROTEIN NEUROGENIN-RELATED"/>
    <property type="match status" value="1"/>
</dbReference>
<dbReference type="GO" id="GO:0000981">
    <property type="term" value="F:DNA-binding transcription factor activity, RNA polymerase II-specific"/>
    <property type="evidence" value="ECO:0007669"/>
    <property type="project" value="TreeGrafter"/>
</dbReference>
<name>A0A452IZ37_9SAUR</name>
<dbReference type="GO" id="GO:0045944">
    <property type="term" value="P:positive regulation of transcription by RNA polymerase II"/>
    <property type="evidence" value="ECO:0007669"/>
    <property type="project" value="TreeGrafter"/>
</dbReference>
<dbReference type="GO" id="GO:0070888">
    <property type="term" value="F:E-box binding"/>
    <property type="evidence" value="ECO:0007669"/>
    <property type="project" value="TreeGrafter"/>
</dbReference>
<evidence type="ECO:0000313" key="6">
    <source>
        <dbReference type="Proteomes" id="UP000291020"/>
    </source>
</evidence>
<dbReference type="SMART" id="SM00353">
    <property type="entry name" value="HLH"/>
    <property type="match status" value="1"/>
</dbReference>
<dbReference type="GO" id="GO:0046983">
    <property type="term" value="F:protein dimerization activity"/>
    <property type="evidence" value="ECO:0007669"/>
    <property type="project" value="InterPro"/>
</dbReference>
<sequence length="231" mass="24111">GRSTGARASSRLSAGMIAVGPPEPPAAPSSKTPPTNNPGEAGSPQLLFEAFCREPAAPQQGPGGAGGKLRGGRKAQSDEQQQEQRLKVNSRERRRMHDLNQALDGLRAVMPYAQGPAVRKLSKLATLLLARSYILALSSSLQDMRRLLSELHPLPRVRPVPASPSACSLAAAPGYLGFRAAPPEPPRTAAGPLGPFYRHSSGSPCLCSFCQAGPQELPGTAAAPACPRASK</sequence>
<dbReference type="Ensembl" id="ENSGAGT00000037781.1">
    <property type="protein sequence ID" value="ENSGAGP00000033343.1"/>
    <property type="gene ID" value="ENSGAGG00000023768.1"/>
</dbReference>
<reference evidence="5" key="3">
    <citation type="submission" date="2025-09" db="UniProtKB">
        <authorList>
            <consortium name="Ensembl"/>
        </authorList>
    </citation>
    <scope>IDENTIFICATION</scope>
</reference>
<protein>
    <recommendedName>
        <fullName evidence="4">BHLH domain-containing protein</fullName>
    </recommendedName>
</protein>
<feature type="compositionally biased region" description="Polar residues" evidence="3">
    <location>
        <begin position="1"/>
        <end position="12"/>
    </location>
</feature>
<dbReference type="SUPFAM" id="SSF47459">
    <property type="entry name" value="HLH, helix-loop-helix DNA-binding domain"/>
    <property type="match status" value="1"/>
</dbReference>
<dbReference type="STRING" id="38772.ENSGAGP00000033343"/>
<evidence type="ECO:0000313" key="5">
    <source>
        <dbReference type="Ensembl" id="ENSGAGP00000033343.1"/>
    </source>
</evidence>
<dbReference type="GO" id="GO:0061564">
    <property type="term" value="P:axon development"/>
    <property type="evidence" value="ECO:0007669"/>
    <property type="project" value="TreeGrafter"/>
</dbReference>
<dbReference type="AlphaFoldDB" id="A0A452IZ37"/>
<feature type="domain" description="BHLH" evidence="4">
    <location>
        <begin position="83"/>
        <end position="137"/>
    </location>
</feature>
<dbReference type="InterPro" id="IPR011598">
    <property type="entry name" value="bHLH_dom"/>
</dbReference>
<dbReference type="GO" id="GO:0005634">
    <property type="term" value="C:nucleus"/>
    <property type="evidence" value="ECO:0007669"/>
    <property type="project" value="TreeGrafter"/>
</dbReference>
<dbReference type="Proteomes" id="UP000291020">
    <property type="component" value="Unassembled WGS sequence"/>
</dbReference>
<dbReference type="Pfam" id="PF00010">
    <property type="entry name" value="HLH"/>
    <property type="match status" value="1"/>
</dbReference>
<accession>A0A452IZ37</accession>
<keyword evidence="1" id="KW-0805">Transcription regulation</keyword>
<feature type="compositionally biased region" description="Basic and acidic residues" evidence="3">
    <location>
        <begin position="82"/>
        <end position="95"/>
    </location>
</feature>
<keyword evidence="2" id="KW-0804">Transcription</keyword>
<keyword evidence="6" id="KW-1185">Reference proteome</keyword>
<organism evidence="5 6">
    <name type="scientific">Gopherus agassizii</name>
    <name type="common">Agassiz's desert tortoise</name>
    <dbReference type="NCBI Taxonomy" id="38772"/>
    <lineage>
        <taxon>Eukaryota</taxon>
        <taxon>Metazoa</taxon>
        <taxon>Chordata</taxon>
        <taxon>Craniata</taxon>
        <taxon>Vertebrata</taxon>
        <taxon>Euteleostomi</taxon>
        <taxon>Archelosauria</taxon>
        <taxon>Testudinata</taxon>
        <taxon>Testudines</taxon>
        <taxon>Cryptodira</taxon>
        <taxon>Durocryptodira</taxon>
        <taxon>Testudinoidea</taxon>
        <taxon>Testudinidae</taxon>
        <taxon>Gopherus</taxon>
    </lineage>
</organism>
<dbReference type="PANTHER" id="PTHR19290:SF161">
    <property type="entry name" value="BHLH TRANSCRIPTION FACTOR 3"/>
    <property type="match status" value="1"/>
</dbReference>
<dbReference type="GO" id="GO:0007423">
    <property type="term" value="P:sensory organ development"/>
    <property type="evidence" value="ECO:0007669"/>
    <property type="project" value="TreeGrafter"/>
</dbReference>
<dbReference type="InterPro" id="IPR036638">
    <property type="entry name" value="HLH_DNA-bd_sf"/>
</dbReference>
<evidence type="ECO:0000256" key="1">
    <source>
        <dbReference type="ARBA" id="ARBA00023015"/>
    </source>
</evidence>
<evidence type="ECO:0000259" key="4">
    <source>
        <dbReference type="PROSITE" id="PS50888"/>
    </source>
</evidence>
<dbReference type="InterPro" id="IPR050359">
    <property type="entry name" value="bHLH_transcription_factors"/>
</dbReference>
<reference evidence="6" key="1">
    <citation type="journal article" date="2017" name="PLoS ONE">
        <title>The Agassiz's desert tortoise genome provides a resource for the conservation of a threatened species.</title>
        <authorList>
            <person name="Tollis M."/>
            <person name="DeNardo D.F."/>
            <person name="Cornelius J.A."/>
            <person name="Dolby G.A."/>
            <person name="Edwards T."/>
            <person name="Henen B.T."/>
            <person name="Karl A.E."/>
            <person name="Murphy R.W."/>
            <person name="Kusumi K."/>
        </authorList>
    </citation>
    <scope>NUCLEOTIDE SEQUENCE [LARGE SCALE GENOMIC DNA]</scope>
</reference>
<dbReference type="PROSITE" id="PS50888">
    <property type="entry name" value="BHLH"/>
    <property type="match status" value="1"/>
</dbReference>
<reference evidence="5" key="2">
    <citation type="submission" date="2025-08" db="UniProtKB">
        <authorList>
            <consortium name="Ensembl"/>
        </authorList>
    </citation>
    <scope>IDENTIFICATION</scope>
</reference>
<evidence type="ECO:0000256" key="3">
    <source>
        <dbReference type="SAM" id="MobiDB-lite"/>
    </source>
</evidence>
<evidence type="ECO:0000256" key="2">
    <source>
        <dbReference type="ARBA" id="ARBA00023163"/>
    </source>
</evidence>